<gene>
    <name evidence="2" type="ORF">IAD31_09340</name>
</gene>
<feature type="compositionally biased region" description="Basic residues" evidence="1">
    <location>
        <begin position="120"/>
        <end position="130"/>
    </location>
</feature>
<dbReference type="InterPro" id="IPR029064">
    <property type="entry name" value="Ribosomal_eL30-like_sf"/>
</dbReference>
<proteinExistence type="predicted"/>
<evidence type="ECO:0000313" key="3">
    <source>
        <dbReference type="Proteomes" id="UP000886879"/>
    </source>
</evidence>
<keyword evidence="2" id="KW-0687">Ribonucleoprotein</keyword>
<evidence type="ECO:0000256" key="1">
    <source>
        <dbReference type="SAM" id="MobiDB-lite"/>
    </source>
</evidence>
<dbReference type="GO" id="GO:0005840">
    <property type="term" value="C:ribosome"/>
    <property type="evidence" value="ECO:0007669"/>
    <property type="project" value="UniProtKB-KW"/>
</dbReference>
<organism evidence="2 3">
    <name type="scientific">Candidatus Enterenecus faecium</name>
    <dbReference type="NCBI Taxonomy" id="2840780"/>
    <lineage>
        <taxon>Bacteria</taxon>
        <taxon>Bacillati</taxon>
        <taxon>Bacillota</taxon>
        <taxon>Clostridia</taxon>
        <taxon>Eubacteriales</taxon>
        <taxon>Candidatus Enterenecus</taxon>
    </lineage>
</organism>
<name>A0A9D0YU63_9FIRM</name>
<accession>A0A9D0YU63</accession>
<reference evidence="2" key="2">
    <citation type="journal article" date="2021" name="PeerJ">
        <title>Extensive microbial diversity within the chicken gut microbiome revealed by metagenomics and culture.</title>
        <authorList>
            <person name="Gilroy R."/>
            <person name="Ravi A."/>
            <person name="Getino M."/>
            <person name="Pursley I."/>
            <person name="Horton D.L."/>
            <person name="Alikhan N.F."/>
            <person name="Baker D."/>
            <person name="Gharbi K."/>
            <person name="Hall N."/>
            <person name="Watson M."/>
            <person name="Adriaenssens E.M."/>
            <person name="Foster-Nyarko E."/>
            <person name="Jarju S."/>
            <person name="Secka A."/>
            <person name="Antonio M."/>
            <person name="Oren A."/>
            <person name="Chaudhuri R.R."/>
            <person name="La Ragione R."/>
            <person name="Hildebrand F."/>
            <person name="Pallen M.J."/>
        </authorList>
    </citation>
    <scope>NUCLEOTIDE SEQUENCE</scope>
    <source>
        <strain evidence="2">ChiGjej2B2-12916</strain>
    </source>
</reference>
<dbReference type="SUPFAM" id="SSF55315">
    <property type="entry name" value="L30e-like"/>
    <property type="match status" value="1"/>
</dbReference>
<dbReference type="Gene3D" id="3.30.1330.30">
    <property type="match status" value="1"/>
</dbReference>
<feature type="region of interest" description="Disordered" evidence="1">
    <location>
        <begin position="108"/>
        <end position="130"/>
    </location>
</feature>
<protein>
    <submittedName>
        <fullName evidence="2">50S ribosomal protein L7</fullName>
    </submittedName>
</protein>
<reference evidence="2" key="1">
    <citation type="submission" date="2020-10" db="EMBL/GenBank/DDBJ databases">
        <authorList>
            <person name="Gilroy R."/>
        </authorList>
    </citation>
    <scope>NUCLEOTIDE SEQUENCE</scope>
    <source>
        <strain evidence="2">ChiGjej2B2-12916</strain>
    </source>
</reference>
<keyword evidence="2" id="KW-0689">Ribosomal protein</keyword>
<sequence length="130" mass="13470">MRLLGLALRGSNLAVGELPVGEACQTHRARLVLHAADAADNTVRRASREAQRAGVELVALPCTKEELGAALGRNSCAVAALTDKGLAAAVAADLAQTNGDLEPLAQALAESSRGKQTKPVGRRRTPRNAN</sequence>
<comment type="caution">
    <text evidence="2">The sequence shown here is derived from an EMBL/GenBank/DDBJ whole genome shotgun (WGS) entry which is preliminary data.</text>
</comment>
<dbReference type="Proteomes" id="UP000886879">
    <property type="component" value="Unassembled WGS sequence"/>
</dbReference>
<evidence type="ECO:0000313" key="2">
    <source>
        <dbReference type="EMBL" id="HIQ61779.1"/>
    </source>
</evidence>
<dbReference type="AlphaFoldDB" id="A0A9D0YU63"/>
<dbReference type="EMBL" id="DVFO01000102">
    <property type="protein sequence ID" value="HIQ61779.1"/>
    <property type="molecule type" value="Genomic_DNA"/>
</dbReference>